<keyword evidence="8" id="KW-1185">Reference proteome</keyword>
<dbReference type="InterPro" id="IPR000917">
    <property type="entry name" value="Sulfatase_N"/>
</dbReference>
<dbReference type="GeneID" id="111157113"/>
<dbReference type="FunFam" id="3.30.1120.10:FF:000001">
    <property type="entry name" value="Arylsulfatase E"/>
    <property type="match status" value="1"/>
</dbReference>
<dbReference type="Gene3D" id="3.40.720.10">
    <property type="entry name" value="Alkaline Phosphatase, subunit A"/>
    <property type="match status" value="1"/>
</dbReference>
<dbReference type="RefSeq" id="XP_022374060.1">
    <property type="nucleotide sequence ID" value="XM_022518352.1"/>
</dbReference>
<keyword evidence="4" id="KW-0378">Hydrolase</keyword>
<name>A0A2Y9KY05_ENHLU</name>
<evidence type="ECO:0000259" key="7">
    <source>
        <dbReference type="Pfam" id="PF00884"/>
    </source>
</evidence>
<protein>
    <submittedName>
        <fullName evidence="9">Arylsulfatase F</fullName>
    </submittedName>
</protein>
<gene>
    <name evidence="9" type="primary">LOC111157113</name>
</gene>
<feature type="domain" description="Sulfatase N-terminal" evidence="7">
    <location>
        <begin position="84"/>
        <end position="468"/>
    </location>
</feature>
<proteinExistence type="inferred from homology"/>
<dbReference type="PROSITE" id="PS00149">
    <property type="entry name" value="SULFATASE_2"/>
    <property type="match status" value="1"/>
</dbReference>
<feature type="transmembrane region" description="Helical" evidence="6">
    <location>
        <begin position="268"/>
        <end position="288"/>
    </location>
</feature>
<dbReference type="InterPro" id="IPR017850">
    <property type="entry name" value="Alkaline_phosphatase_core_sf"/>
</dbReference>
<dbReference type="InterPro" id="IPR024607">
    <property type="entry name" value="Sulfatase_CS"/>
</dbReference>
<organism evidence="8 9">
    <name type="scientific">Enhydra lutris kenyoni</name>
    <name type="common">northern sea otter</name>
    <dbReference type="NCBI Taxonomy" id="391180"/>
    <lineage>
        <taxon>Eukaryota</taxon>
        <taxon>Metazoa</taxon>
        <taxon>Chordata</taxon>
        <taxon>Craniata</taxon>
        <taxon>Vertebrata</taxon>
        <taxon>Euteleostomi</taxon>
        <taxon>Mammalia</taxon>
        <taxon>Eutheria</taxon>
        <taxon>Laurasiatheria</taxon>
        <taxon>Carnivora</taxon>
        <taxon>Caniformia</taxon>
        <taxon>Musteloidea</taxon>
        <taxon>Mustelidae</taxon>
        <taxon>Lutrinae</taxon>
        <taxon>Enhydra</taxon>
    </lineage>
</organism>
<comment type="similarity">
    <text evidence="2">Belongs to the sulfatase family.</text>
</comment>
<evidence type="ECO:0000256" key="6">
    <source>
        <dbReference type="SAM" id="Phobius"/>
    </source>
</evidence>
<reference evidence="9" key="1">
    <citation type="submission" date="2025-08" db="UniProtKB">
        <authorList>
            <consortium name="RefSeq"/>
        </authorList>
    </citation>
    <scope>IDENTIFICATION</scope>
    <source>
        <tissue evidence="9">Blood</tissue>
    </source>
</reference>
<dbReference type="AlphaFoldDB" id="A0A2Y9KY05"/>
<keyword evidence="6" id="KW-0472">Membrane</keyword>
<keyword evidence="6" id="KW-0812">Transmembrane</keyword>
<dbReference type="Pfam" id="PF00884">
    <property type="entry name" value="Sulfatase"/>
    <property type="match status" value="1"/>
</dbReference>
<feature type="transmembrane region" description="Helical" evidence="6">
    <location>
        <begin position="243"/>
        <end position="262"/>
    </location>
</feature>
<dbReference type="KEGG" id="elk:111157113"/>
<evidence type="ECO:0000256" key="3">
    <source>
        <dbReference type="ARBA" id="ARBA00022723"/>
    </source>
</evidence>
<dbReference type="Gene3D" id="1.10.287.550">
    <property type="entry name" value="Helix hairpin bin"/>
    <property type="match status" value="1"/>
</dbReference>
<dbReference type="Proteomes" id="UP000248482">
    <property type="component" value="Unplaced"/>
</dbReference>
<dbReference type="Pfam" id="PF14707">
    <property type="entry name" value="Sulfatase_C"/>
    <property type="match status" value="1"/>
</dbReference>
<dbReference type="STRING" id="391180.A0A2Y9KY05"/>
<dbReference type="SUPFAM" id="SSF53649">
    <property type="entry name" value="Alkaline phosphatase-like"/>
    <property type="match status" value="1"/>
</dbReference>
<dbReference type="OrthoDB" id="103349at2759"/>
<evidence type="ECO:0000256" key="5">
    <source>
        <dbReference type="ARBA" id="ARBA00022837"/>
    </source>
</evidence>
<sequence>MVEWIGSVLKEVLTGVGFLESGDSGLFPRVLRMLPKHVVPPPDPPCILLPVDVDASRGRFFITLSWICVLLNPCWSQEGHDDKPNVVLIMVDDLGIGDLGCFGNDTMRTPNIDRLAKEGVQLNHHISAGPMCTPSRAAFLTGRYPIRSGMVSNTQNRVIITLGAPAGLPRNETTFAALLKKQGYSTAIIGKWHQGLNCQSRHDQCHHPNHYGFDYFYGMAYTLTGTCWPDPSRDTELAIESKIWFCVQLVGIAALTLILAKLCHLISLPWFFILSMILFIFLLGYFWFSSYTSPLYWDCILLRQHDITEQPMKAERAGSIMVKEAISFMERNREGPFLLVFSFLHVHVPLPTTTEFIGTSQHGLYGDNVQEMDSMVGKILDAIDSFGLKNHTLVYFTSDHGGHLEARVGHSQRGGWNGIYKGGKGMAGWEGGIRVPGLIRWPGRLPAGKVIEEPTSLMDILPTLAAVSGGMVPQDRVIDGRNLMPLLQGEVQRSAHEFLFHYCGAFLHAVRWHPKDSEAVWKVHYVTPVFQPPGAQACYETIFCQCSGNLVTYHDPPLLFDITRDPSESTPLTRDTEPLFDVVIRTVANAVKEHQKSIIPVQQQLSELNYNNPWLKPCCGVFPFCLCDTEQNVSVVGL</sequence>
<keyword evidence="6" id="KW-1133">Transmembrane helix</keyword>
<evidence type="ECO:0000256" key="1">
    <source>
        <dbReference type="ARBA" id="ARBA00001913"/>
    </source>
</evidence>
<dbReference type="GO" id="GO:0004065">
    <property type="term" value="F:arylsulfatase activity"/>
    <property type="evidence" value="ECO:0007669"/>
    <property type="project" value="TreeGrafter"/>
</dbReference>
<keyword evidence="5" id="KW-0106">Calcium</keyword>
<dbReference type="FunFam" id="1.10.287.550:FF:000001">
    <property type="entry name" value="Arylsulfatase E"/>
    <property type="match status" value="1"/>
</dbReference>
<comment type="cofactor">
    <cofactor evidence="1">
        <name>Ca(2+)</name>
        <dbReference type="ChEBI" id="CHEBI:29108"/>
    </cofactor>
</comment>
<dbReference type="GO" id="GO:0046872">
    <property type="term" value="F:metal ion binding"/>
    <property type="evidence" value="ECO:0007669"/>
    <property type="project" value="UniProtKB-KW"/>
</dbReference>
<evidence type="ECO:0000313" key="8">
    <source>
        <dbReference type="Proteomes" id="UP000248482"/>
    </source>
</evidence>
<dbReference type="PANTHER" id="PTHR42693:SF2">
    <property type="entry name" value="ARYLSULFATASE F"/>
    <property type="match status" value="1"/>
</dbReference>
<dbReference type="PANTHER" id="PTHR42693">
    <property type="entry name" value="ARYLSULFATASE FAMILY MEMBER"/>
    <property type="match status" value="1"/>
</dbReference>
<dbReference type="Gene3D" id="3.30.1120.10">
    <property type="match status" value="1"/>
</dbReference>
<dbReference type="GO" id="GO:0005783">
    <property type="term" value="C:endoplasmic reticulum"/>
    <property type="evidence" value="ECO:0007669"/>
    <property type="project" value="UniProtKB-ARBA"/>
</dbReference>
<dbReference type="InterPro" id="IPR050738">
    <property type="entry name" value="Sulfatase"/>
</dbReference>
<evidence type="ECO:0000256" key="2">
    <source>
        <dbReference type="ARBA" id="ARBA00008779"/>
    </source>
</evidence>
<dbReference type="PROSITE" id="PS00523">
    <property type="entry name" value="SULFATASE_1"/>
    <property type="match status" value="1"/>
</dbReference>
<keyword evidence="3" id="KW-0479">Metal-binding</keyword>
<accession>A0A2Y9KY05</accession>
<evidence type="ECO:0000256" key="4">
    <source>
        <dbReference type="ARBA" id="ARBA00022801"/>
    </source>
</evidence>
<evidence type="ECO:0000313" key="9">
    <source>
        <dbReference type="RefSeq" id="XP_022374060.1"/>
    </source>
</evidence>